<dbReference type="Gene3D" id="3.30.460.20">
    <property type="entry name" value="CorA soluble domain-like"/>
    <property type="match status" value="1"/>
</dbReference>
<evidence type="ECO:0000256" key="3">
    <source>
        <dbReference type="ARBA" id="ARBA00022692"/>
    </source>
</evidence>
<evidence type="ECO:0000256" key="6">
    <source>
        <dbReference type="SAM" id="Phobius"/>
    </source>
</evidence>
<protein>
    <submittedName>
        <fullName evidence="7">Magnesium transporter CorA family protein</fullName>
    </submittedName>
</protein>
<keyword evidence="8" id="KW-1185">Reference proteome</keyword>
<comment type="similarity">
    <text evidence="2">Belongs to the CorA metal ion transporter (MIT) (TC 1.A.35) family.</text>
</comment>
<dbReference type="RefSeq" id="WP_178052051.1">
    <property type="nucleotide sequence ID" value="NZ_JACOPH010000011.1"/>
</dbReference>
<keyword evidence="4 6" id="KW-1133">Transmembrane helix</keyword>
<evidence type="ECO:0000256" key="1">
    <source>
        <dbReference type="ARBA" id="ARBA00004141"/>
    </source>
</evidence>
<evidence type="ECO:0000313" key="8">
    <source>
        <dbReference type="Proteomes" id="UP000606720"/>
    </source>
</evidence>
<organism evidence="7 8">
    <name type="scientific">Roseburia zhanii</name>
    <dbReference type="NCBI Taxonomy" id="2763064"/>
    <lineage>
        <taxon>Bacteria</taxon>
        <taxon>Bacillati</taxon>
        <taxon>Bacillota</taxon>
        <taxon>Clostridia</taxon>
        <taxon>Lachnospirales</taxon>
        <taxon>Lachnospiraceae</taxon>
        <taxon>Roseburia</taxon>
    </lineage>
</organism>
<dbReference type="InterPro" id="IPR002523">
    <property type="entry name" value="MgTranspt_CorA/ZnTranspt_ZntB"/>
</dbReference>
<dbReference type="Pfam" id="PF01544">
    <property type="entry name" value="CorA"/>
    <property type="match status" value="1"/>
</dbReference>
<dbReference type="Gene3D" id="1.20.58.340">
    <property type="entry name" value="Magnesium transport protein CorA, transmembrane region"/>
    <property type="match status" value="2"/>
</dbReference>
<dbReference type="SUPFAM" id="SSF143865">
    <property type="entry name" value="CorA soluble domain-like"/>
    <property type="match status" value="1"/>
</dbReference>
<proteinExistence type="inferred from homology"/>
<dbReference type="CDD" id="cd12827">
    <property type="entry name" value="EcCorA_ZntB-like_u2"/>
    <property type="match status" value="1"/>
</dbReference>
<keyword evidence="5 6" id="KW-0472">Membrane</keyword>
<dbReference type="Proteomes" id="UP000606720">
    <property type="component" value="Unassembled WGS sequence"/>
</dbReference>
<dbReference type="AlphaFoldDB" id="A0A923LPP6"/>
<evidence type="ECO:0000256" key="2">
    <source>
        <dbReference type="ARBA" id="ARBA00009765"/>
    </source>
</evidence>
<dbReference type="GO" id="GO:0046873">
    <property type="term" value="F:metal ion transmembrane transporter activity"/>
    <property type="evidence" value="ECO:0007669"/>
    <property type="project" value="InterPro"/>
</dbReference>
<dbReference type="InterPro" id="IPR045861">
    <property type="entry name" value="CorA_cytoplasmic_dom"/>
</dbReference>
<dbReference type="InterPro" id="IPR045863">
    <property type="entry name" value="CorA_TM1_TM2"/>
</dbReference>
<dbReference type="PANTHER" id="PTHR47891">
    <property type="entry name" value="TRANSPORTER-RELATED"/>
    <property type="match status" value="1"/>
</dbReference>
<dbReference type="PANTHER" id="PTHR47891:SF2">
    <property type="entry name" value="MAGNESIUM AND COBALT TRANSPORTER"/>
    <property type="match status" value="1"/>
</dbReference>
<name>A0A923LPP6_9FIRM</name>
<dbReference type="EMBL" id="JACOPH010000011">
    <property type="protein sequence ID" value="MBC5714845.1"/>
    <property type="molecule type" value="Genomic_DNA"/>
</dbReference>
<accession>A0A923LPP6</accession>
<dbReference type="InterPro" id="IPR047199">
    <property type="entry name" value="CorA-like"/>
</dbReference>
<keyword evidence="3 6" id="KW-0812">Transmembrane</keyword>
<dbReference type="SUPFAM" id="SSF144083">
    <property type="entry name" value="Magnesium transport protein CorA, transmembrane region"/>
    <property type="match status" value="1"/>
</dbReference>
<gene>
    <name evidence="7" type="ORF">H8S17_11655</name>
</gene>
<feature type="transmembrane region" description="Helical" evidence="6">
    <location>
        <begin position="286"/>
        <end position="308"/>
    </location>
</feature>
<reference evidence="7" key="1">
    <citation type="submission" date="2020-08" db="EMBL/GenBank/DDBJ databases">
        <title>Genome public.</title>
        <authorList>
            <person name="Liu C."/>
            <person name="Sun Q."/>
        </authorList>
    </citation>
    <scope>NUCLEOTIDE SEQUENCE</scope>
    <source>
        <strain evidence="7">BX1005</strain>
    </source>
</reference>
<evidence type="ECO:0000313" key="7">
    <source>
        <dbReference type="EMBL" id="MBC5714845.1"/>
    </source>
</evidence>
<comment type="caution">
    <text evidence="7">The sequence shown here is derived from an EMBL/GenBank/DDBJ whole genome shotgun (WGS) entry which is preliminary data.</text>
</comment>
<evidence type="ECO:0000256" key="5">
    <source>
        <dbReference type="ARBA" id="ARBA00023136"/>
    </source>
</evidence>
<sequence length="314" mass="36155">MRTIYKTDNGILSQMESFEPDVWVNLISPTMDELTEVAEYYDIDIADVRAALDEEESSRVQMEDGYTLILVDIPFEEIRNEQKAYTTIPLGILLVQSAIITVCSDDTVILNYFYNNRMRGFSTKKKMRFVYQILLRTTNLYQALLRVIDKKRSEIEKRVGSETTEDRDLINLHELESNLVYFATSLSANKVVLERLTRYERIKQYPEDKELLDDVIVENRQAIEMTNIYRDIIHGARELVSTIINNRLNNVMKFLTSITLVMAIPTIISGLYGMNVSGKWMPLSDTPHGFLIICGLTGAVCLSALLILKRRKML</sequence>
<evidence type="ECO:0000256" key="4">
    <source>
        <dbReference type="ARBA" id="ARBA00022989"/>
    </source>
</evidence>
<comment type="subcellular location">
    <subcellularLocation>
        <location evidence="1">Membrane</location>
        <topology evidence="1">Multi-pass membrane protein</topology>
    </subcellularLocation>
</comment>
<feature type="transmembrane region" description="Helical" evidence="6">
    <location>
        <begin position="254"/>
        <end position="274"/>
    </location>
</feature>
<dbReference type="GO" id="GO:0016020">
    <property type="term" value="C:membrane"/>
    <property type="evidence" value="ECO:0007669"/>
    <property type="project" value="UniProtKB-SubCell"/>
</dbReference>